<keyword evidence="1" id="KW-0732">Signal</keyword>
<dbReference type="RefSeq" id="XP_004988040.1">
    <property type="nucleotide sequence ID" value="XM_004987983.1"/>
</dbReference>
<protein>
    <submittedName>
        <fullName evidence="2">Uncharacterized protein</fullName>
    </submittedName>
</protein>
<dbReference type="GeneID" id="16068565"/>
<keyword evidence="3" id="KW-1185">Reference proteome</keyword>
<dbReference type="PROSITE" id="PS51257">
    <property type="entry name" value="PROKAR_LIPOPROTEIN"/>
    <property type="match status" value="1"/>
</dbReference>
<reference evidence="2" key="1">
    <citation type="submission" date="2009-08" db="EMBL/GenBank/DDBJ databases">
        <title>Annotation of Salpingoeca rosetta.</title>
        <authorList>
            <consortium name="The Broad Institute Genome Sequencing Platform"/>
            <person name="Russ C."/>
            <person name="Cuomo C."/>
            <person name="Burger G."/>
            <person name="Gray M.W."/>
            <person name="Holland P.W.H."/>
            <person name="King N."/>
            <person name="Lang F.B.F."/>
            <person name="Roger A.J."/>
            <person name="Ruiz-Trillo I."/>
            <person name="Young S.K."/>
            <person name="Zeng Q."/>
            <person name="Gargeya S."/>
            <person name="Alvarado L."/>
            <person name="Berlin A."/>
            <person name="Chapman S.B."/>
            <person name="Chen Z."/>
            <person name="Freedman E."/>
            <person name="Gellesch M."/>
            <person name="Goldberg J."/>
            <person name="Griggs A."/>
            <person name="Gujja S."/>
            <person name="Heilman E."/>
            <person name="Heiman D."/>
            <person name="Howarth C."/>
            <person name="Mehta T."/>
            <person name="Neiman D."/>
            <person name="Pearson M."/>
            <person name="Roberts A."/>
            <person name="Saif S."/>
            <person name="Shea T."/>
            <person name="Shenoy N."/>
            <person name="Sisk P."/>
            <person name="Stolte C."/>
            <person name="Sykes S."/>
            <person name="White J."/>
            <person name="Yandava C."/>
            <person name="Haas B."/>
            <person name="Nusbaum C."/>
            <person name="Birren B."/>
        </authorList>
    </citation>
    <scope>NUCLEOTIDE SEQUENCE [LARGE SCALE GENOMIC DNA]</scope>
    <source>
        <strain evidence="2">ATCC 50818</strain>
    </source>
</reference>
<gene>
    <name evidence="2" type="ORF">PTSG_11118</name>
</gene>
<feature type="signal peptide" evidence="1">
    <location>
        <begin position="1"/>
        <end position="22"/>
    </location>
</feature>
<organism evidence="3">
    <name type="scientific">Salpingoeca rosetta (strain ATCC 50818 / BSB-021)</name>
    <dbReference type="NCBI Taxonomy" id="946362"/>
    <lineage>
        <taxon>Eukaryota</taxon>
        <taxon>Choanoflagellata</taxon>
        <taxon>Craspedida</taxon>
        <taxon>Salpingoecidae</taxon>
        <taxon>Salpingoeca</taxon>
    </lineage>
</organism>
<dbReference type="AlphaFoldDB" id="F2US71"/>
<sequence length="244" mass="26571">MKQRVVVVVVFVVACCCCGCGSVVGGGGGGDEEGFAAIAEDVAAASFPAASWVTYAELRESQRSHSKEQRHPVTFANFTVRVPDSPSNLSVDRPQFTVFQERACPASRYWWQSAPGHVLPGDTVTFSVEQTPTGYNLLLCNSLANTSVNNTVSVPEGTVFSRLFFVMEHAPSTCDELPQSSIILEDVHVAVRGNHVPLSPSSWRIQAPVSNPCNIRTDVHKGTTIAFAWPNKHDEHHQLHALWT</sequence>
<feature type="chain" id="PRO_5003287897" evidence="1">
    <location>
        <begin position="23"/>
        <end position="244"/>
    </location>
</feature>
<name>F2US71_SALR5</name>
<dbReference type="EMBL" id="GL832993">
    <property type="protein sequence ID" value="EGD80476.1"/>
    <property type="molecule type" value="Genomic_DNA"/>
</dbReference>
<evidence type="ECO:0000256" key="1">
    <source>
        <dbReference type="SAM" id="SignalP"/>
    </source>
</evidence>
<accession>F2US71</accession>
<dbReference type="KEGG" id="sre:PTSG_11118"/>
<dbReference type="Proteomes" id="UP000007799">
    <property type="component" value="Unassembled WGS sequence"/>
</dbReference>
<dbReference type="InParanoid" id="F2US71"/>
<evidence type="ECO:0000313" key="2">
    <source>
        <dbReference type="EMBL" id="EGD80476.1"/>
    </source>
</evidence>
<proteinExistence type="predicted"/>
<evidence type="ECO:0000313" key="3">
    <source>
        <dbReference type="Proteomes" id="UP000007799"/>
    </source>
</evidence>